<dbReference type="AlphaFoldDB" id="A0A1R0GL41"/>
<protein>
    <submittedName>
        <fullName evidence="3">Uncharacterized protein</fullName>
    </submittedName>
</protein>
<proteinExistence type="predicted"/>
<name>A0A1R0GL41_9FUNG</name>
<feature type="compositionally biased region" description="Polar residues" evidence="2">
    <location>
        <begin position="1"/>
        <end position="12"/>
    </location>
</feature>
<dbReference type="EMBL" id="LSSL01007779">
    <property type="protein sequence ID" value="OLY77598.1"/>
    <property type="molecule type" value="Genomic_DNA"/>
</dbReference>
<evidence type="ECO:0000256" key="2">
    <source>
        <dbReference type="SAM" id="MobiDB-lite"/>
    </source>
</evidence>
<feature type="region of interest" description="Disordered" evidence="2">
    <location>
        <begin position="1"/>
        <end position="22"/>
    </location>
</feature>
<keyword evidence="4" id="KW-1185">Reference proteome</keyword>
<organism evidence="3 4">
    <name type="scientific">Smittium mucronatum</name>
    <dbReference type="NCBI Taxonomy" id="133383"/>
    <lineage>
        <taxon>Eukaryota</taxon>
        <taxon>Fungi</taxon>
        <taxon>Fungi incertae sedis</taxon>
        <taxon>Zoopagomycota</taxon>
        <taxon>Kickxellomycotina</taxon>
        <taxon>Harpellomycetes</taxon>
        <taxon>Harpellales</taxon>
        <taxon>Legeriomycetaceae</taxon>
        <taxon>Smittium</taxon>
    </lineage>
</organism>
<gene>
    <name evidence="3" type="ORF">AYI68_g8363</name>
</gene>
<evidence type="ECO:0000313" key="4">
    <source>
        <dbReference type="Proteomes" id="UP000187455"/>
    </source>
</evidence>
<comment type="caution">
    <text evidence="3">The sequence shown here is derived from an EMBL/GenBank/DDBJ whole genome shotgun (WGS) entry which is preliminary data.</text>
</comment>
<evidence type="ECO:0000256" key="1">
    <source>
        <dbReference type="SAM" id="Coils"/>
    </source>
</evidence>
<sequence length="548" mass="61212">MTENTWSSNLTRENSEKERAEWIQKEKSLTSDLRKAKASSNIQRRNTVSISSNSGHIPNFNKPPLDFSSLKPIPRTTVSQNGYNLSNREGLFLDDSSLFEKSPSKSSSEMSVTNGETLLNSQIELIDTRRKLVDSEKKISSLKRQVKALESNSMIAAQENENIKSESNSLKQIISQQQQLIDSLRDDNESYQTLLQMHAKSGNYKINSIPDSLFDDNDIQENDQETSPFPQQKPSSKKNSVDLTSENNNRDLNHQLTTALDTNLGSELEASFHNTQDSNPSVYELKNELFVAKEENRLLKAEKNKLIDENKATALYINRILSGVFRIQGGLEAVLDKDFDSTKVENNSENTFISQNSNNPQHHTVRSFPRTKDASDSLAFNRSINISPNLYHNSEYASKNPVMIEKSSLNSDHGLPPKPSNMKSVQTHNKSNSINFISNPLVSIFSGVSSIAKSSSSTIASNEEARNDKLFTNKNGDLSSTSNISSSTSNPYKLPSTESSNSKLPEGDPKDNSSEPPPNRQRAQTLHGNSSWWNRISVKLVPDKTYIS</sequence>
<dbReference type="Proteomes" id="UP000187455">
    <property type="component" value="Unassembled WGS sequence"/>
</dbReference>
<dbReference type="OrthoDB" id="2121319at2759"/>
<feature type="compositionally biased region" description="Acidic residues" evidence="2">
    <location>
        <begin position="213"/>
        <end position="224"/>
    </location>
</feature>
<evidence type="ECO:0000313" key="3">
    <source>
        <dbReference type="EMBL" id="OLY77598.1"/>
    </source>
</evidence>
<feature type="coiled-coil region" evidence="1">
    <location>
        <begin position="125"/>
        <end position="194"/>
    </location>
</feature>
<keyword evidence="1" id="KW-0175">Coiled coil</keyword>
<feature type="region of interest" description="Disordered" evidence="2">
    <location>
        <begin position="407"/>
        <end position="427"/>
    </location>
</feature>
<feature type="region of interest" description="Disordered" evidence="2">
    <location>
        <begin position="470"/>
        <end position="528"/>
    </location>
</feature>
<feature type="compositionally biased region" description="Basic and acidic residues" evidence="2">
    <location>
        <begin position="13"/>
        <end position="22"/>
    </location>
</feature>
<feature type="region of interest" description="Disordered" evidence="2">
    <location>
        <begin position="208"/>
        <end position="252"/>
    </location>
</feature>
<feature type="compositionally biased region" description="Low complexity" evidence="2">
    <location>
        <begin position="479"/>
        <end position="490"/>
    </location>
</feature>
<feature type="compositionally biased region" description="Polar residues" evidence="2">
    <location>
        <begin position="38"/>
        <end position="56"/>
    </location>
</feature>
<feature type="region of interest" description="Disordered" evidence="2">
    <location>
        <begin position="34"/>
        <end position="62"/>
    </location>
</feature>
<dbReference type="STRING" id="133383.A0A1R0GL41"/>
<feature type="compositionally biased region" description="Polar residues" evidence="2">
    <location>
        <begin position="225"/>
        <end position="247"/>
    </location>
</feature>
<reference evidence="3 4" key="1">
    <citation type="journal article" date="2016" name="Mol. Biol. Evol.">
        <title>Genome-Wide Survey of Gut Fungi (Harpellales) Reveals the First Horizontally Transferred Ubiquitin Gene from a Mosquito Host.</title>
        <authorList>
            <person name="Wang Y."/>
            <person name="White M.M."/>
            <person name="Kvist S."/>
            <person name="Moncalvo J.M."/>
        </authorList>
    </citation>
    <scope>NUCLEOTIDE SEQUENCE [LARGE SCALE GENOMIC DNA]</scope>
    <source>
        <strain evidence="3 4">ALG-7-W6</strain>
    </source>
</reference>
<accession>A0A1R0GL41</accession>